<protein>
    <submittedName>
        <fullName evidence="4">Uncharacterized protein</fullName>
    </submittedName>
</protein>
<evidence type="ECO:0000313" key="5">
    <source>
        <dbReference type="Proteomes" id="UP001642464"/>
    </source>
</evidence>
<dbReference type="PANTHER" id="PTHR43963:SF6">
    <property type="entry name" value="CHAIN DEHYDROGENASE FAMILY PROTEIN, PUTATIVE (AFU_ORTHOLOGUE AFUA_3G15350)-RELATED"/>
    <property type="match status" value="1"/>
</dbReference>
<keyword evidence="5" id="KW-1185">Reference proteome</keyword>
<accession>A0ABP0MFQ9</accession>
<dbReference type="InterPro" id="IPR036291">
    <property type="entry name" value="NAD(P)-bd_dom_sf"/>
</dbReference>
<keyword evidence="3" id="KW-0560">Oxidoreductase</keyword>
<comment type="similarity">
    <text evidence="1">Belongs to the short-chain dehydrogenases/reductases (SDR) family.</text>
</comment>
<reference evidence="4 5" key="1">
    <citation type="submission" date="2024-02" db="EMBL/GenBank/DDBJ databases">
        <authorList>
            <person name="Chen Y."/>
            <person name="Shah S."/>
            <person name="Dougan E. K."/>
            <person name="Thang M."/>
            <person name="Chan C."/>
        </authorList>
    </citation>
    <scope>NUCLEOTIDE SEQUENCE [LARGE SCALE GENOMIC DNA]</scope>
</reference>
<dbReference type="PRINTS" id="PR00081">
    <property type="entry name" value="GDHRDH"/>
</dbReference>
<dbReference type="Proteomes" id="UP001642464">
    <property type="component" value="Unassembled WGS sequence"/>
</dbReference>
<evidence type="ECO:0000256" key="3">
    <source>
        <dbReference type="ARBA" id="ARBA00023002"/>
    </source>
</evidence>
<keyword evidence="2" id="KW-0521">NADP</keyword>
<dbReference type="EMBL" id="CAXAMM010021646">
    <property type="protein sequence ID" value="CAK9050324.1"/>
    <property type="molecule type" value="Genomic_DNA"/>
</dbReference>
<sequence length="233" mass="25654">MKIEKVGERHNHPMKLLVSINFKCQASFAISQEPAAASSPLFVFLLPVASTHKYGDNGKDVSGLGTLRIQLRLKINLFGTMRLTDRLLPLLRATAAQSSSPPRVVNVASMAGRLRQLSPALQSEFASETLDRPRLLRLVFSFVSAVQSGRHREMGWSDSNYGLSKLALIAYTRLLAREEPQLQVNACCPGYCCTDMSSNRGGQDPAVGARTVLAAERSGRSGEFFENERISEW</sequence>
<gene>
    <name evidence="4" type="ORF">SCF082_LOCUS27766</name>
</gene>
<evidence type="ECO:0000256" key="1">
    <source>
        <dbReference type="ARBA" id="ARBA00006484"/>
    </source>
</evidence>
<name>A0ABP0MFQ9_9DINO</name>
<evidence type="ECO:0000313" key="4">
    <source>
        <dbReference type="EMBL" id="CAK9050324.1"/>
    </source>
</evidence>
<dbReference type="InterPro" id="IPR002347">
    <property type="entry name" value="SDR_fam"/>
</dbReference>
<proteinExistence type="inferred from homology"/>
<dbReference type="Gene3D" id="3.40.50.720">
    <property type="entry name" value="NAD(P)-binding Rossmann-like Domain"/>
    <property type="match status" value="1"/>
</dbReference>
<comment type="caution">
    <text evidence="4">The sequence shown here is derived from an EMBL/GenBank/DDBJ whole genome shotgun (WGS) entry which is preliminary data.</text>
</comment>
<dbReference type="SUPFAM" id="SSF51735">
    <property type="entry name" value="NAD(P)-binding Rossmann-fold domains"/>
    <property type="match status" value="1"/>
</dbReference>
<organism evidence="4 5">
    <name type="scientific">Durusdinium trenchii</name>
    <dbReference type="NCBI Taxonomy" id="1381693"/>
    <lineage>
        <taxon>Eukaryota</taxon>
        <taxon>Sar</taxon>
        <taxon>Alveolata</taxon>
        <taxon>Dinophyceae</taxon>
        <taxon>Suessiales</taxon>
        <taxon>Symbiodiniaceae</taxon>
        <taxon>Durusdinium</taxon>
    </lineage>
</organism>
<evidence type="ECO:0000256" key="2">
    <source>
        <dbReference type="ARBA" id="ARBA00022857"/>
    </source>
</evidence>
<dbReference type="PANTHER" id="PTHR43963">
    <property type="entry name" value="CARBONYL REDUCTASE 1-RELATED"/>
    <property type="match status" value="1"/>
</dbReference>